<dbReference type="AlphaFoldDB" id="A0A3A1TWV0"/>
<dbReference type="EMBL" id="QXTG01000002">
    <property type="protein sequence ID" value="RIX28260.1"/>
    <property type="molecule type" value="Genomic_DNA"/>
</dbReference>
<protein>
    <submittedName>
        <fullName evidence="2">Uncharacterized protein</fullName>
    </submittedName>
</protein>
<organism evidence="2 3">
    <name type="scientific">Amnibacterium setariae</name>
    <dbReference type="NCBI Taxonomy" id="2306585"/>
    <lineage>
        <taxon>Bacteria</taxon>
        <taxon>Bacillati</taxon>
        <taxon>Actinomycetota</taxon>
        <taxon>Actinomycetes</taxon>
        <taxon>Micrococcales</taxon>
        <taxon>Microbacteriaceae</taxon>
        <taxon>Amnibacterium</taxon>
    </lineage>
</organism>
<dbReference type="RefSeq" id="WP_119482571.1">
    <property type="nucleotide sequence ID" value="NZ_QXTG01000002.1"/>
</dbReference>
<evidence type="ECO:0000256" key="1">
    <source>
        <dbReference type="SAM" id="Phobius"/>
    </source>
</evidence>
<dbReference type="Proteomes" id="UP000265742">
    <property type="component" value="Unassembled WGS sequence"/>
</dbReference>
<feature type="transmembrane region" description="Helical" evidence="1">
    <location>
        <begin position="38"/>
        <end position="60"/>
    </location>
</feature>
<sequence length="61" mass="6034">MSTDTEATTRSPLVVLLTGLLALGVARAAGRLIGLVALLGVVVATVAALAIGIVVLRLVLA</sequence>
<proteinExistence type="predicted"/>
<keyword evidence="1" id="KW-1133">Transmembrane helix</keyword>
<comment type="caution">
    <text evidence="2">The sequence shown here is derived from an EMBL/GenBank/DDBJ whole genome shotgun (WGS) entry which is preliminary data.</text>
</comment>
<name>A0A3A1TWV0_9MICO</name>
<keyword evidence="3" id="KW-1185">Reference proteome</keyword>
<gene>
    <name evidence="2" type="ORF">D1781_12435</name>
</gene>
<keyword evidence="1" id="KW-0812">Transmembrane</keyword>
<evidence type="ECO:0000313" key="2">
    <source>
        <dbReference type="EMBL" id="RIX28260.1"/>
    </source>
</evidence>
<reference evidence="3" key="1">
    <citation type="submission" date="2018-09" db="EMBL/GenBank/DDBJ databases">
        <authorList>
            <person name="Kim I."/>
        </authorList>
    </citation>
    <scope>NUCLEOTIDE SEQUENCE [LARGE SCALE GENOMIC DNA]</scope>
    <source>
        <strain evidence="3">DD4a</strain>
    </source>
</reference>
<accession>A0A3A1TWV0</accession>
<evidence type="ECO:0000313" key="3">
    <source>
        <dbReference type="Proteomes" id="UP000265742"/>
    </source>
</evidence>
<keyword evidence="1" id="KW-0472">Membrane</keyword>